<dbReference type="GO" id="GO:0016763">
    <property type="term" value="F:pentosyltransferase activity"/>
    <property type="evidence" value="ECO:0007669"/>
    <property type="project" value="TreeGrafter"/>
</dbReference>
<evidence type="ECO:0000256" key="1">
    <source>
        <dbReference type="ARBA" id="ARBA00004651"/>
    </source>
</evidence>
<feature type="transmembrane region" description="Helical" evidence="8">
    <location>
        <begin position="290"/>
        <end position="311"/>
    </location>
</feature>
<comment type="caution">
    <text evidence="10">The sequence shown here is derived from an EMBL/GenBank/DDBJ whole genome shotgun (WGS) entry which is preliminary data.</text>
</comment>
<keyword evidence="5 8" id="KW-0812">Transmembrane</keyword>
<feature type="transmembrane region" description="Helical" evidence="8">
    <location>
        <begin position="347"/>
        <end position="366"/>
    </location>
</feature>
<dbReference type="InterPro" id="IPR050297">
    <property type="entry name" value="LipidA_mod_glycosyltrf_83"/>
</dbReference>
<evidence type="ECO:0000256" key="2">
    <source>
        <dbReference type="ARBA" id="ARBA00022475"/>
    </source>
</evidence>
<feature type="transmembrane region" description="Helical" evidence="8">
    <location>
        <begin position="373"/>
        <end position="394"/>
    </location>
</feature>
<feature type="transmembrane region" description="Helical" evidence="8">
    <location>
        <begin position="219"/>
        <end position="239"/>
    </location>
</feature>
<dbReference type="GO" id="GO:0010041">
    <property type="term" value="P:response to iron(III) ion"/>
    <property type="evidence" value="ECO:0007669"/>
    <property type="project" value="TreeGrafter"/>
</dbReference>
<dbReference type="GO" id="GO:0005886">
    <property type="term" value="C:plasma membrane"/>
    <property type="evidence" value="ECO:0007669"/>
    <property type="project" value="UniProtKB-SubCell"/>
</dbReference>
<keyword evidence="2" id="KW-1003">Cell membrane</keyword>
<dbReference type="PANTHER" id="PTHR33908">
    <property type="entry name" value="MANNOSYLTRANSFERASE YKCB-RELATED"/>
    <property type="match status" value="1"/>
</dbReference>
<name>A0A3R9NXI7_9BACT</name>
<feature type="transmembrane region" description="Helical" evidence="8">
    <location>
        <begin position="323"/>
        <end position="341"/>
    </location>
</feature>
<gene>
    <name evidence="10" type="ORF">EDE15_2520</name>
</gene>
<feature type="transmembrane region" description="Helical" evidence="8">
    <location>
        <begin position="101"/>
        <end position="118"/>
    </location>
</feature>
<keyword evidence="7 8" id="KW-0472">Membrane</keyword>
<comment type="subcellular location">
    <subcellularLocation>
        <location evidence="1">Cell membrane</location>
        <topology evidence="1">Multi-pass membrane protein</topology>
    </subcellularLocation>
</comment>
<evidence type="ECO:0000256" key="7">
    <source>
        <dbReference type="ARBA" id="ARBA00023136"/>
    </source>
</evidence>
<evidence type="ECO:0000256" key="3">
    <source>
        <dbReference type="ARBA" id="ARBA00022676"/>
    </source>
</evidence>
<organism evidence="10 11">
    <name type="scientific">Edaphobacter aggregans</name>
    <dbReference type="NCBI Taxonomy" id="570835"/>
    <lineage>
        <taxon>Bacteria</taxon>
        <taxon>Pseudomonadati</taxon>
        <taxon>Acidobacteriota</taxon>
        <taxon>Terriglobia</taxon>
        <taxon>Terriglobales</taxon>
        <taxon>Acidobacteriaceae</taxon>
        <taxon>Edaphobacter</taxon>
    </lineage>
</organism>
<evidence type="ECO:0000256" key="4">
    <source>
        <dbReference type="ARBA" id="ARBA00022679"/>
    </source>
</evidence>
<dbReference type="EMBL" id="RSDW01000001">
    <property type="protein sequence ID" value="RSL16992.1"/>
    <property type="molecule type" value="Genomic_DNA"/>
</dbReference>
<evidence type="ECO:0000259" key="9">
    <source>
        <dbReference type="Pfam" id="PF13231"/>
    </source>
</evidence>
<dbReference type="Proteomes" id="UP000269669">
    <property type="component" value="Unassembled WGS sequence"/>
</dbReference>
<dbReference type="Pfam" id="PF13231">
    <property type="entry name" value="PMT_2"/>
    <property type="match status" value="1"/>
</dbReference>
<protein>
    <submittedName>
        <fullName evidence="10">4-amino-4-deoxy-L-arabinose transferase-like glycosyltransferase</fullName>
    </submittedName>
</protein>
<dbReference type="GO" id="GO:0009103">
    <property type="term" value="P:lipopolysaccharide biosynthetic process"/>
    <property type="evidence" value="ECO:0007669"/>
    <property type="project" value="UniProtKB-ARBA"/>
</dbReference>
<feature type="domain" description="Glycosyltransferase RgtA/B/C/D-like" evidence="9">
    <location>
        <begin position="73"/>
        <end position="232"/>
    </location>
</feature>
<evidence type="ECO:0000313" key="11">
    <source>
        <dbReference type="Proteomes" id="UP000269669"/>
    </source>
</evidence>
<evidence type="ECO:0000256" key="6">
    <source>
        <dbReference type="ARBA" id="ARBA00022989"/>
    </source>
</evidence>
<keyword evidence="11" id="KW-1185">Reference proteome</keyword>
<keyword evidence="6 8" id="KW-1133">Transmembrane helix</keyword>
<feature type="transmembrane region" description="Helical" evidence="8">
    <location>
        <begin position="459"/>
        <end position="476"/>
    </location>
</feature>
<feature type="transmembrane region" description="Helical" evidence="8">
    <location>
        <begin position="124"/>
        <end position="140"/>
    </location>
</feature>
<evidence type="ECO:0000313" key="10">
    <source>
        <dbReference type="EMBL" id="RSL16992.1"/>
    </source>
</evidence>
<dbReference type="AlphaFoldDB" id="A0A3R9NXI7"/>
<dbReference type="InterPro" id="IPR038731">
    <property type="entry name" value="RgtA/B/C-like"/>
</dbReference>
<feature type="transmembrane region" description="Helical" evidence="8">
    <location>
        <begin position="430"/>
        <end position="452"/>
    </location>
</feature>
<feature type="transmembrane region" description="Helical" evidence="8">
    <location>
        <begin position="176"/>
        <end position="207"/>
    </location>
</feature>
<dbReference type="RefSeq" id="WP_260472831.1">
    <property type="nucleotide sequence ID" value="NZ_RSDW01000001.1"/>
</dbReference>
<reference evidence="10 11" key="1">
    <citation type="submission" date="2018-12" db="EMBL/GenBank/DDBJ databases">
        <title>Sequencing of bacterial isolates from soil warming experiment in Harvard Forest, Massachusetts, USA.</title>
        <authorList>
            <person name="Deangelis K."/>
        </authorList>
    </citation>
    <scope>NUCLEOTIDE SEQUENCE [LARGE SCALE GENOMIC DNA]</scope>
    <source>
        <strain evidence="10 11">EB153</strain>
    </source>
</reference>
<evidence type="ECO:0000256" key="5">
    <source>
        <dbReference type="ARBA" id="ARBA00022692"/>
    </source>
</evidence>
<proteinExistence type="predicted"/>
<accession>A0A3R9NXI7</accession>
<keyword evidence="3" id="KW-0328">Glycosyltransferase</keyword>
<dbReference type="PANTHER" id="PTHR33908:SF3">
    <property type="entry name" value="UNDECAPRENYL PHOSPHATE-ALPHA-4-AMINO-4-DEOXY-L-ARABINOSE ARABINOSYL TRANSFERASE"/>
    <property type="match status" value="1"/>
</dbReference>
<sequence>MRTGHSSPRGFLHRFRVDLLVLLVSCAIFLPLVISPPHLMDDVDAVQAQIARNMLESGDWVTARLDGVAYLEKSPLIYWIMASSFRVFGVHDWAARLPLALINIALCWVTARFAMWAFGRRAGIYAGTVLATCIGMFLFTRILIPDAALTLTITVALWSLLRLMDESEPRPTLWFFLLYTSLACGLLLKGLIAAVFPVIIGAIYLAITREASVKTIWKHLRPVSGIFLLLLIAAPWHILATLRNPPYFDWTMHSSPGEYHGFFWFYFLNEHLFRFLNMRYPRDYNTVPRLWFWLLHFVWLFPWSATLIAAFRQSYRPISREGRVRLLALIWITFVLVFFSLSTTQEYYSLPIYPALAMLLASDLITRARYPRAARIVLASILSLCLAAILFLLVSNVKYPTPGDISSALTQNPDMYTLSLGHMSDLTLRAFAYLRLPLALAGFALLLGVIGLARTRRTATTVAVLAVMMVVFIQAARQALITFDPYLSSKPLADALTHSEPGTLIEGDAYYAFSSVFFYTNKTALLWNGRSNNLEYGSYAPNAAKVFIDDESLKALWFGAQRTYLLVYGSDMPHLEELLNKNFRIVKSSGGNYLLTNR</sequence>
<keyword evidence="4 10" id="KW-0808">Transferase</keyword>
<evidence type="ECO:0000256" key="8">
    <source>
        <dbReference type="SAM" id="Phobius"/>
    </source>
</evidence>